<reference evidence="7 8" key="1">
    <citation type="submission" date="2019-03" db="EMBL/GenBank/DDBJ databases">
        <authorList>
            <person name="Jensen L."/>
            <person name="Storgaard J."/>
            <person name="Sulaj E."/>
            <person name="Schramm A."/>
            <person name="Marshall I.P.G."/>
        </authorList>
    </citation>
    <scope>NUCLEOTIDE SEQUENCE [LARGE SCALE GENOMIC DNA]</scope>
    <source>
        <strain evidence="7 8">2017H2G3</strain>
    </source>
</reference>
<comment type="subcellular location">
    <subcellularLocation>
        <location evidence="1">Cell membrane</location>
        <topology evidence="1">Multi-pass membrane protein</topology>
    </subcellularLocation>
</comment>
<organism evidence="7 8">
    <name type="scientific">Cytobacillus praedii</name>
    <dbReference type="NCBI Taxonomy" id="1742358"/>
    <lineage>
        <taxon>Bacteria</taxon>
        <taxon>Bacillati</taxon>
        <taxon>Bacillota</taxon>
        <taxon>Bacilli</taxon>
        <taxon>Bacillales</taxon>
        <taxon>Bacillaceae</taxon>
        <taxon>Cytobacillus</taxon>
    </lineage>
</organism>
<dbReference type="Proteomes" id="UP000293846">
    <property type="component" value="Unassembled WGS sequence"/>
</dbReference>
<evidence type="ECO:0000256" key="3">
    <source>
        <dbReference type="ARBA" id="ARBA00022692"/>
    </source>
</evidence>
<evidence type="ECO:0000256" key="4">
    <source>
        <dbReference type="ARBA" id="ARBA00022989"/>
    </source>
</evidence>
<keyword evidence="8" id="KW-1185">Reference proteome</keyword>
<dbReference type="EMBL" id="SJTH01000003">
    <property type="protein sequence ID" value="TCJ05850.1"/>
    <property type="molecule type" value="Genomic_DNA"/>
</dbReference>
<evidence type="ECO:0000256" key="1">
    <source>
        <dbReference type="ARBA" id="ARBA00004651"/>
    </source>
</evidence>
<protein>
    <recommendedName>
        <fullName evidence="9">Cytochrome c oxidase assembly factor CtaG</fullName>
    </recommendedName>
</protein>
<keyword evidence="5 6" id="KW-0472">Membrane</keyword>
<name>A0A4V6NAV8_9BACI</name>
<keyword evidence="3 6" id="KW-0812">Transmembrane</keyword>
<evidence type="ECO:0008006" key="9">
    <source>
        <dbReference type="Google" id="ProtNLM"/>
    </source>
</evidence>
<comment type="caution">
    <text evidence="7">The sequence shown here is derived from an EMBL/GenBank/DDBJ whole genome shotgun (WGS) entry which is preliminary data.</text>
</comment>
<dbReference type="GO" id="GO:0005886">
    <property type="term" value="C:plasma membrane"/>
    <property type="evidence" value="ECO:0007669"/>
    <property type="project" value="UniProtKB-SubCell"/>
</dbReference>
<feature type="transmembrane region" description="Helical" evidence="6">
    <location>
        <begin position="13"/>
        <end position="35"/>
    </location>
</feature>
<feature type="transmembrane region" description="Helical" evidence="6">
    <location>
        <begin position="242"/>
        <end position="259"/>
    </location>
</feature>
<evidence type="ECO:0000313" key="8">
    <source>
        <dbReference type="Proteomes" id="UP000293846"/>
    </source>
</evidence>
<feature type="transmembrane region" description="Helical" evidence="6">
    <location>
        <begin position="121"/>
        <end position="141"/>
    </location>
</feature>
<dbReference type="InterPro" id="IPR019108">
    <property type="entry name" value="Caa3_assmbl_CtaG-rel"/>
</dbReference>
<accession>A0A4V6NAV8</accession>
<proteinExistence type="predicted"/>
<evidence type="ECO:0000256" key="2">
    <source>
        <dbReference type="ARBA" id="ARBA00022475"/>
    </source>
</evidence>
<keyword evidence="4 6" id="KW-1133">Transmembrane helix</keyword>
<evidence type="ECO:0000256" key="5">
    <source>
        <dbReference type="ARBA" id="ARBA00023136"/>
    </source>
</evidence>
<sequence>MYMVNIFLLDGQFMWNIPLLVSFLAIAILYSLMVHHLTEIKMYHKQPLYFFFSIGLLYLTIGSPLTTISHLSFSLHMIQMSILYFVIPPMLLLAIPGNIFNRIKKFTIIDKLSKWTLSPRVALIVFSILFFMYHLPFLLKIFSLDSYIHNGYMLLLFLLSLYMWCPLVSPDPKKRFSERRKKRYVVLSGVLLMPACLVFIFSAFIDGINNPFLAQITAHLCIPSQSISFNILPPPFNTKYDQVMAGFIMFGMHKIALMVSSQNRREGTDAQVKKFG</sequence>
<feature type="transmembrane region" description="Helical" evidence="6">
    <location>
        <begin position="47"/>
        <end position="65"/>
    </location>
</feature>
<feature type="transmembrane region" description="Helical" evidence="6">
    <location>
        <begin position="184"/>
        <end position="205"/>
    </location>
</feature>
<evidence type="ECO:0000313" key="7">
    <source>
        <dbReference type="EMBL" id="TCJ05850.1"/>
    </source>
</evidence>
<dbReference type="STRING" id="1742358.GCA_001439605_03270"/>
<dbReference type="AlphaFoldDB" id="A0A4V6NAV8"/>
<feature type="transmembrane region" description="Helical" evidence="6">
    <location>
        <begin position="77"/>
        <end position="100"/>
    </location>
</feature>
<feature type="transmembrane region" description="Helical" evidence="6">
    <location>
        <begin position="147"/>
        <end position="164"/>
    </location>
</feature>
<dbReference type="Pfam" id="PF09678">
    <property type="entry name" value="Caa3_CtaG"/>
    <property type="match status" value="1"/>
</dbReference>
<evidence type="ECO:0000256" key="6">
    <source>
        <dbReference type="SAM" id="Phobius"/>
    </source>
</evidence>
<dbReference type="OrthoDB" id="128422at2"/>
<gene>
    <name evidence="7" type="ORF">E0Y62_04065</name>
</gene>
<keyword evidence="2" id="KW-1003">Cell membrane</keyword>